<evidence type="ECO:0000259" key="2">
    <source>
        <dbReference type="Pfam" id="PF20661"/>
    </source>
</evidence>
<evidence type="ECO:0000256" key="1">
    <source>
        <dbReference type="SAM" id="MobiDB-lite"/>
    </source>
</evidence>
<evidence type="ECO:0000313" key="4">
    <source>
        <dbReference type="Proteomes" id="UP000610558"/>
    </source>
</evidence>
<keyword evidence="4" id="KW-1185">Reference proteome</keyword>
<organism evidence="3 4">
    <name type="scientific">Spongiibacter pelagi</name>
    <dbReference type="NCBI Taxonomy" id="2760804"/>
    <lineage>
        <taxon>Bacteria</taxon>
        <taxon>Pseudomonadati</taxon>
        <taxon>Pseudomonadota</taxon>
        <taxon>Gammaproteobacteria</taxon>
        <taxon>Cellvibrionales</taxon>
        <taxon>Spongiibacteraceae</taxon>
        <taxon>Spongiibacter</taxon>
    </lineage>
</organism>
<name>A0A927BZB8_9GAMM</name>
<feature type="domain" description="Transcriptional regulator SutA RNAP-binding" evidence="2">
    <location>
        <begin position="28"/>
        <end position="59"/>
    </location>
</feature>
<accession>A0A927BZB8</accession>
<gene>
    <name evidence="3" type="ORF">IB286_02260</name>
</gene>
<proteinExistence type="predicted"/>
<dbReference type="AlphaFoldDB" id="A0A927BZB8"/>
<evidence type="ECO:0000313" key="3">
    <source>
        <dbReference type="EMBL" id="MBD2857814.1"/>
    </source>
</evidence>
<comment type="caution">
    <text evidence="3">The sequence shown here is derived from an EMBL/GenBank/DDBJ whole genome shotgun (WGS) entry which is preliminary data.</text>
</comment>
<feature type="region of interest" description="Disordered" evidence="1">
    <location>
        <begin position="1"/>
        <end position="68"/>
    </location>
</feature>
<reference evidence="3" key="1">
    <citation type="submission" date="2020-09" db="EMBL/GenBank/DDBJ databases">
        <authorList>
            <person name="Yoon J.-W."/>
        </authorList>
    </citation>
    <scope>NUCLEOTIDE SEQUENCE</scope>
    <source>
        <strain evidence="3">KMU-158</strain>
    </source>
</reference>
<dbReference type="InterPro" id="IPR049191">
    <property type="entry name" value="SutA_RBD"/>
</dbReference>
<sequence>MGSRTRHGDQNRKGKMLTPTTPAAGQTQHDRMRDQLASDVEAFLSKGGQIQHLEPHMRGSMTDNDLDY</sequence>
<dbReference type="EMBL" id="JACXLD010000001">
    <property type="protein sequence ID" value="MBD2857814.1"/>
    <property type="molecule type" value="Genomic_DNA"/>
</dbReference>
<protein>
    <recommendedName>
        <fullName evidence="2">Transcriptional regulator SutA RNAP-binding domain-containing protein</fullName>
    </recommendedName>
</protein>
<dbReference type="RefSeq" id="WP_190762030.1">
    <property type="nucleotide sequence ID" value="NZ_JACXLD010000001.1"/>
</dbReference>
<dbReference type="Pfam" id="PF20661">
    <property type="entry name" value="SutA-RBD"/>
    <property type="match status" value="1"/>
</dbReference>
<feature type="compositionally biased region" description="Polar residues" evidence="1">
    <location>
        <begin position="18"/>
        <end position="27"/>
    </location>
</feature>
<dbReference type="Proteomes" id="UP000610558">
    <property type="component" value="Unassembled WGS sequence"/>
</dbReference>
<feature type="compositionally biased region" description="Basic and acidic residues" evidence="1">
    <location>
        <begin position="1"/>
        <end position="12"/>
    </location>
</feature>